<keyword evidence="5" id="KW-1185">Reference proteome</keyword>
<gene>
    <name evidence="4" type="ORF">KKC1_20910</name>
</gene>
<dbReference type="InterPro" id="IPR019734">
    <property type="entry name" value="TPR_rpt"/>
</dbReference>
<dbReference type="PANTHER" id="PTHR44858:SF1">
    <property type="entry name" value="UDP-N-ACETYLGLUCOSAMINE--PEPTIDE N-ACETYLGLUCOSAMINYLTRANSFERASE SPINDLY-RELATED"/>
    <property type="match status" value="1"/>
</dbReference>
<evidence type="ECO:0000313" key="5">
    <source>
        <dbReference type="Proteomes" id="UP000197032"/>
    </source>
</evidence>
<sequence length="199" mass="22989">MSCPYCQFPGTGSSRFCPKCGHRLTIPLPSEEEINLSQSRYHNALGNSYFLQGLWGLASIFYQKAINISPELWQSHYNLGCIYYRQGNLSSAEHHFRRVLELQSNYYPARYNLGTIYLKQKHYIKALENLVVVKKQVPYFWPNRLNLAATYYCLGLYQAALEEYLAVHRHNLCQEEALKGIKLTCQKLGLKPSTLISSR</sequence>
<keyword evidence="1" id="KW-0677">Repeat</keyword>
<dbReference type="InterPro" id="IPR050498">
    <property type="entry name" value="Ycf3"/>
</dbReference>
<dbReference type="InterPro" id="IPR011990">
    <property type="entry name" value="TPR-like_helical_dom_sf"/>
</dbReference>
<dbReference type="SMART" id="SM00028">
    <property type="entry name" value="TPR"/>
    <property type="match status" value="3"/>
</dbReference>
<dbReference type="EMBL" id="BDGJ01000111">
    <property type="protein sequence ID" value="GAW92946.1"/>
    <property type="molecule type" value="Genomic_DNA"/>
</dbReference>
<comment type="caution">
    <text evidence="4">The sequence shown here is derived from an EMBL/GenBank/DDBJ whole genome shotgun (WGS) entry which is preliminary data.</text>
</comment>
<proteinExistence type="predicted"/>
<evidence type="ECO:0000256" key="1">
    <source>
        <dbReference type="ARBA" id="ARBA00022737"/>
    </source>
</evidence>
<dbReference type="AlphaFoldDB" id="A0A1Z5HTS9"/>
<dbReference type="PANTHER" id="PTHR44858">
    <property type="entry name" value="TETRATRICOPEPTIDE REPEAT PROTEIN 6"/>
    <property type="match status" value="1"/>
</dbReference>
<dbReference type="Pfam" id="PF00515">
    <property type="entry name" value="TPR_1"/>
    <property type="match status" value="1"/>
</dbReference>
<dbReference type="Proteomes" id="UP000197032">
    <property type="component" value="Unassembled WGS sequence"/>
</dbReference>
<dbReference type="SUPFAM" id="SSF48452">
    <property type="entry name" value="TPR-like"/>
    <property type="match status" value="1"/>
</dbReference>
<dbReference type="Gene3D" id="1.25.40.10">
    <property type="entry name" value="Tetratricopeptide repeat domain"/>
    <property type="match status" value="2"/>
</dbReference>
<evidence type="ECO:0000256" key="2">
    <source>
        <dbReference type="ARBA" id="ARBA00022803"/>
    </source>
</evidence>
<evidence type="ECO:0000256" key="3">
    <source>
        <dbReference type="PROSITE-ProRule" id="PRU00339"/>
    </source>
</evidence>
<feature type="repeat" description="TPR" evidence="3">
    <location>
        <begin position="73"/>
        <end position="106"/>
    </location>
</feature>
<keyword evidence="2 3" id="KW-0802">TPR repeat</keyword>
<dbReference type="RefSeq" id="WP_088554190.1">
    <property type="nucleotide sequence ID" value="NZ_BDGJ01000111.1"/>
</dbReference>
<accession>A0A1Z5HTS9</accession>
<protein>
    <submittedName>
        <fullName evidence="4">Uncharacterized protein</fullName>
    </submittedName>
</protein>
<name>A0A1Z5HTS9_9FIRM</name>
<reference evidence="5" key="1">
    <citation type="journal article" date="2017" name="Appl. Environ. Microbiol.">
        <title>Genomic Analysis of Calderihabitans maritimus KKC1, a Thermophilic, Hydrogenogenic, Carboxydotrophic Bacterium Isolated from Marine Sediment.</title>
        <authorList>
            <person name="Omae K."/>
            <person name="Yoneda Y."/>
            <person name="Fukuyama Y."/>
            <person name="Yoshida T."/>
            <person name="Sako Y."/>
        </authorList>
    </citation>
    <scope>NUCLEOTIDE SEQUENCE [LARGE SCALE GENOMIC DNA]</scope>
    <source>
        <strain evidence="5">KKC1</strain>
    </source>
</reference>
<dbReference type="PROSITE" id="PS50005">
    <property type="entry name" value="TPR"/>
    <property type="match status" value="1"/>
</dbReference>
<organism evidence="4 5">
    <name type="scientific">Calderihabitans maritimus</name>
    <dbReference type="NCBI Taxonomy" id="1246530"/>
    <lineage>
        <taxon>Bacteria</taxon>
        <taxon>Bacillati</taxon>
        <taxon>Bacillota</taxon>
        <taxon>Clostridia</taxon>
        <taxon>Neomoorellales</taxon>
        <taxon>Calderihabitantaceae</taxon>
        <taxon>Calderihabitans</taxon>
    </lineage>
</organism>
<evidence type="ECO:0000313" key="4">
    <source>
        <dbReference type="EMBL" id="GAW92946.1"/>
    </source>
</evidence>
<dbReference type="OrthoDB" id="1723188at2"/>